<dbReference type="PRINTS" id="PR00313">
    <property type="entry name" value="CABNDNGRPT"/>
</dbReference>
<dbReference type="Proteomes" id="UP000781958">
    <property type="component" value="Unassembled WGS sequence"/>
</dbReference>
<sequence>MQPESDPAHSGTDTAADCWDTQDTEGVEAIYRQELANGFTPYATSIMLNRIDLPTPDAGVHDFGADAVIAAGTSQSERRHGGSGDDALFGGAGAGTLSGGEGSDYFGGDGGNNDDQLYGGEGHDIPLGGSGIELVNVYDSAMRFDMSGDGIADRTA</sequence>
<evidence type="ECO:0000313" key="3">
    <source>
        <dbReference type="Proteomes" id="UP000781958"/>
    </source>
</evidence>
<dbReference type="SUPFAM" id="SSF51120">
    <property type="entry name" value="beta-Roll"/>
    <property type="match status" value="1"/>
</dbReference>
<dbReference type="InterPro" id="IPR001343">
    <property type="entry name" value="Hemolysn_Ca-bd"/>
</dbReference>
<keyword evidence="3" id="KW-1185">Reference proteome</keyword>
<feature type="compositionally biased region" description="Gly residues" evidence="1">
    <location>
        <begin position="90"/>
        <end position="111"/>
    </location>
</feature>
<gene>
    <name evidence="2" type="ORF">J2851_004863</name>
</gene>
<comment type="caution">
    <text evidence="2">The sequence shown here is derived from an EMBL/GenBank/DDBJ whole genome shotgun (WGS) entry which is preliminary data.</text>
</comment>
<accession>A0ABS4SUK2</accession>
<evidence type="ECO:0000256" key="1">
    <source>
        <dbReference type="SAM" id="MobiDB-lite"/>
    </source>
</evidence>
<dbReference type="Pfam" id="PF00353">
    <property type="entry name" value="HemolysinCabind"/>
    <property type="match status" value="1"/>
</dbReference>
<dbReference type="Gene3D" id="2.150.10.10">
    <property type="entry name" value="Serralysin-like metalloprotease, C-terminal"/>
    <property type="match status" value="1"/>
</dbReference>
<dbReference type="RefSeq" id="WP_209769443.1">
    <property type="nucleotide sequence ID" value="NZ_JAGINP010000019.1"/>
</dbReference>
<proteinExistence type="predicted"/>
<organism evidence="2 3">
    <name type="scientific">Azospirillum rugosum</name>
    <dbReference type="NCBI Taxonomy" id="416170"/>
    <lineage>
        <taxon>Bacteria</taxon>
        <taxon>Pseudomonadati</taxon>
        <taxon>Pseudomonadota</taxon>
        <taxon>Alphaproteobacteria</taxon>
        <taxon>Rhodospirillales</taxon>
        <taxon>Azospirillaceae</taxon>
        <taxon>Azospirillum</taxon>
    </lineage>
</organism>
<feature type="region of interest" description="Disordered" evidence="1">
    <location>
        <begin position="1"/>
        <end position="20"/>
    </location>
</feature>
<reference evidence="2 3" key="1">
    <citation type="submission" date="2021-03" db="EMBL/GenBank/DDBJ databases">
        <title>Genomic Encyclopedia of Type Strains, Phase III (KMG-III): the genomes of soil and plant-associated and newly described type strains.</title>
        <authorList>
            <person name="Whitman W."/>
        </authorList>
    </citation>
    <scope>NUCLEOTIDE SEQUENCE [LARGE SCALE GENOMIC DNA]</scope>
    <source>
        <strain evidence="2 3">IMMIB AFH-6</strain>
    </source>
</reference>
<dbReference type="EMBL" id="JAGINP010000019">
    <property type="protein sequence ID" value="MBP2295060.1"/>
    <property type="molecule type" value="Genomic_DNA"/>
</dbReference>
<name>A0ABS4SUK2_9PROT</name>
<protein>
    <submittedName>
        <fullName evidence="2">Ca2+-binding RTX toxin-like protein</fullName>
    </submittedName>
</protein>
<evidence type="ECO:0000313" key="2">
    <source>
        <dbReference type="EMBL" id="MBP2295060.1"/>
    </source>
</evidence>
<dbReference type="InterPro" id="IPR011049">
    <property type="entry name" value="Serralysin-like_metalloprot_C"/>
</dbReference>
<feature type="region of interest" description="Disordered" evidence="1">
    <location>
        <begin position="74"/>
        <end position="122"/>
    </location>
</feature>